<evidence type="ECO:0008006" key="3">
    <source>
        <dbReference type="Google" id="ProtNLM"/>
    </source>
</evidence>
<keyword evidence="2" id="KW-1185">Reference proteome</keyword>
<evidence type="ECO:0000313" key="1">
    <source>
        <dbReference type="EMBL" id="QLG45844.1"/>
    </source>
</evidence>
<protein>
    <recommendedName>
        <fullName evidence="3">Nuclear transport factor 2 family protein</fullName>
    </recommendedName>
</protein>
<evidence type="ECO:0000313" key="2">
    <source>
        <dbReference type="Proteomes" id="UP000509302"/>
    </source>
</evidence>
<dbReference type="SUPFAM" id="SSF54427">
    <property type="entry name" value="NTF2-like"/>
    <property type="match status" value="1"/>
</dbReference>
<gene>
    <name evidence="1" type="ORF">HYG79_10955</name>
</gene>
<dbReference type="InterPro" id="IPR032710">
    <property type="entry name" value="NTF2-like_dom_sf"/>
</dbReference>
<organism evidence="1 2">
    <name type="scientific">Costertonia aggregata</name>
    <dbReference type="NCBI Taxonomy" id="343403"/>
    <lineage>
        <taxon>Bacteria</taxon>
        <taxon>Pseudomonadati</taxon>
        <taxon>Bacteroidota</taxon>
        <taxon>Flavobacteriia</taxon>
        <taxon>Flavobacteriales</taxon>
        <taxon>Flavobacteriaceae</taxon>
        <taxon>Costertonia</taxon>
    </lineage>
</organism>
<accession>A0A7H9AQY8</accession>
<sequence>MDKAVIPINEFLSTSLVPQLIDINASEDIVWFQWKGKAKTVDGNHYINEYAWKLSFDGSGKVVKITAFLDTHALAKLVE</sequence>
<dbReference type="Proteomes" id="UP000509302">
    <property type="component" value="Chromosome"/>
</dbReference>
<dbReference type="RefSeq" id="WP_179242131.1">
    <property type="nucleotide sequence ID" value="NZ_CP058595.1"/>
</dbReference>
<name>A0A7H9AQY8_9FLAO</name>
<proteinExistence type="predicted"/>
<dbReference type="Gene3D" id="3.10.450.50">
    <property type="match status" value="1"/>
</dbReference>
<dbReference type="AlphaFoldDB" id="A0A7H9AQY8"/>
<reference evidence="1 2" key="1">
    <citation type="journal article" date="2006" name="Int. J. Syst. Evol. Microbiol.">
        <title>Costertonia aggregata gen. nov., sp. nov., a mesophilic marine bacterium of the family Flavobacteriaceae, isolated from a mature biofilm.</title>
        <authorList>
            <person name="Kwon K.K."/>
            <person name="Lee Y.K."/>
            <person name="Lee H.K."/>
        </authorList>
    </citation>
    <scope>NUCLEOTIDE SEQUENCE [LARGE SCALE GENOMIC DNA]</scope>
    <source>
        <strain evidence="1 2">KCCM 42265</strain>
    </source>
</reference>
<dbReference type="KEGG" id="cagg:HYG79_10955"/>
<dbReference type="EMBL" id="CP058595">
    <property type="protein sequence ID" value="QLG45844.1"/>
    <property type="molecule type" value="Genomic_DNA"/>
</dbReference>